<keyword evidence="1" id="KW-1133">Transmembrane helix</keyword>
<sequence>MKLNEVIELKQQHYFRKLTVILTVVSLMLSLFDISALAAATDTKKQSPVESFVIRGLDDNEQAVPNAKIREWQIRLYVKFR</sequence>
<dbReference type="RefSeq" id="WP_056948582.1">
    <property type="nucleotide sequence ID" value="NZ_CABFKU010000034.1"/>
</dbReference>
<organism evidence="2 3">
    <name type="scientific">Latilactobacillus sakei</name>
    <name type="common">Lactobacillus sakei</name>
    <dbReference type="NCBI Taxonomy" id="1599"/>
    <lineage>
        <taxon>Bacteria</taxon>
        <taxon>Bacillati</taxon>
        <taxon>Bacillota</taxon>
        <taxon>Bacilli</taxon>
        <taxon>Lactobacillales</taxon>
        <taxon>Lactobacillaceae</taxon>
        <taxon>Latilactobacillus</taxon>
    </lineage>
</organism>
<accession>A0AAX0VCU8</accession>
<feature type="transmembrane region" description="Helical" evidence="1">
    <location>
        <begin position="20"/>
        <end position="40"/>
    </location>
</feature>
<proteinExistence type="predicted"/>
<evidence type="ECO:0000313" key="3">
    <source>
        <dbReference type="Proteomes" id="UP000234349"/>
    </source>
</evidence>
<dbReference type="AlphaFoldDB" id="A0AAX0VCU8"/>
<dbReference type="Proteomes" id="UP000234349">
    <property type="component" value="Unassembled WGS sequence"/>
</dbReference>
<evidence type="ECO:0000256" key="1">
    <source>
        <dbReference type="SAM" id="Phobius"/>
    </source>
</evidence>
<comment type="caution">
    <text evidence="2">The sequence shown here is derived from an EMBL/GenBank/DDBJ whole genome shotgun (WGS) entry which is preliminary data.</text>
</comment>
<keyword evidence="1" id="KW-0472">Membrane</keyword>
<name>A0AAX0VCU8_LATSK</name>
<reference evidence="2 3" key="1">
    <citation type="submission" date="2016-09" db="EMBL/GenBank/DDBJ databases">
        <authorList>
            <person name="Inglin R.C."/>
        </authorList>
    </citation>
    <scope>NUCLEOTIDE SEQUENCE [LARGE SCALE GENOMIC DNA]</scope>
    <source>
        <strain evidence="2 3">RI-517</strain>
    </source>
</reference>
<evidence type="ECO:0000313" key="2">
    <source>
        <dbReference type="EMBL" id="PKX79741.1"/>
    </source>
</evidence>
<protein>
    <submittedName>
        <fullName evidence="2">Uncharacterized protein</fullName>
    </submittedName>
</protein>
<dbReference type="EMBL" id="MKGH01000005">
    <property type="protein sequence ID" value="PKX79741.1"/>
    <property type="molecule type" value="Genomic_DNA"/>
</dbReference>
<keyword evidence="1" id="KW-0812">Transmembrane</keyword>
<gene>
    <name evidence="2" type="ORF">CUR37_01445</name>
</gene>